<dbReference type="Proteomes" id="UP001221142">
    <property type="component" value="Unassembled WGS sequence"/>
</dbReference>
<feature type="region of interest" description="Disordered" evidence="1">
    <location>
        <begin position="63"/>
        <end position="95"/>
    </location>
</feature>
<evidence type="ECO:0000313" key="3">
    <source>
        <dbReference type="Proteomes" id="UP001221142"/>
    </source>
</evidence>
<gene>
    <name evidence="2" type="ORF">FB45DRAFT_1000020</name>
</gene>
<organism evidence="2 3">
    <name type="scientific">Roridomyces roridus</name>
    <dbReference type="NCBI Taxonomy" id="1738132"/>
    <lineage>
        <taxon>Eukaryota</taxon>
        <taxon>Fungi</taxon>
        <taxon>Dikarya</taxon>
        <taxon>Basidiomycota</taxon>
        <taxon>Agaricomycotina</taxon>
        <taxon>Agaricomycetes</taxon>
        <taxon>Agaricomycetidae</taxon>
        <taxon>Agaricales</taxon>
        <taxon>Marasmiineae</taxon>
        <taxon>Mycenaceae</taxon>
        <taxon>Roridomyces</taxon>
    </lineage>
</organism>
<dbReference type="AlphaFoldDB" id="A0AAD7C9A5"/>
<feature type="compositionally biased region" description="Basic and acidic residues" evidence="1">
    <location>
        <begin position="71"/>
        <end position="82"/>
    </location>
</feature>
<evidence type="ECO:0000313" key="2">
    <source>
        <dbReference type="EMBL" id="KAJ7641262.1"/>
    </source>
</evidence>
<dbReference type="EMBL" id="JARKIF010000004">
    <property type="protein sequence ID" value="KAJ7641262.1"/>
    <property type="molecule type" value="Genomic_DNA"/>
</dbReference>
<reference evidence="2" key="1">
    <citation type="submission" date="2023-03" db="EMBL/GenBank/DDBJ databases">
        <title>Massive genome expansion in bonnet fungi (Mycena s.s.) driven by repeated elements and novel gene families across ecological guilds.</title>
        <authorList>
            <consortium name="Lawrence Berkeley National Laboratory"/>
            <person name="Harder C.B."/>
            <person name="Miyauchi S."/>
            <person name="Viragh M."/>
            <person name="Kuo A."/>
            <person name="Thoen E."/>
            <person name="Andreopoulos B."/>
            <person name="Lu D."/>
            <person name="Skrede I."/>
            <person name="Drula E."/>
            <person name="Henrissat B."/>
            <person name="Morin E."/>
            <person name="Kohler A."/>
            <person name="Barry K."/>
            <person name="LaButti K."/>
            <person name="Morin E."/>
            <person name="Salamov A."/>
            <person name="Lipzen A."/>
            <person name="Mereny Z."/>
            <person name="Hegedus B."/>
            <person name="Baldrian P."/>
            <person name="Stursova M."/>
            <person name="Weitz H."/>
            <person name="Taylor A."/>
            <person name="Grigoriev I.V."/>
            <person name="Nagy L.G."/>
            <person name="Martin F."/>
            <person name="Kauserud H."/>
        </authorList>
    </citation>
    <scope>NUCLEOTIDE SEQUENCE</scope>
    <source>
        <strain evidence="2">9284</strain>
    </source>
</reference>
<sequence>MTPPPSPSFSSTLKTLSTMLFEPLTPSASPRTRNQRAVDYNLFQRLSTTIKTIRAQETVIDTGSDDDEEEVVPKKSAPDVETRASSLIPVPPYTSPTMDAQDFRRLLLHPQKFQNAAERENSGVQRLFGPHSDTPDAWTDALTDLLTERLSWHDLCRQPDDADAEPEERLLTVFKLTLLKRLSNAPNLDKAVFFVDYVIRTIDVLKFVHLWKSHHSDKSWKTRYLNAACRHEHAELHARRNACPAGSPDRLELDADLTKAEKKFHNQHSRLLKRRKEVAKLYQHFGPGVLLDPTWDTINADGSPITRSPLFPKLVDYVCDNIPDSDLDENFKMPYPAAGTYLPNADSLYHILWNLTGSTVVSEYVKDYIEENPPNVYGDYVWTFGLVGEDE</sequence>
<evidence type="ECO:0000256" key="1">
    <source>
        <dbReference type="SAM" id="MobiDB-lite"/>
    </source>
</evidence>
<name>A0AAD7C9A5_9AGAR</name>
<accession>A0AAD7C9A5</accession>
<proteinExistence type="predicted"/>
<comment type="caution">
    <text evidence="2">The sequence shown here is derived from an EMBL/GenBank/DDBJ whole genome shotgun (WGS) entry which is preliminary data.</text>
</comment>
<keyword evidence="3" id="KW-1185">Reference proteome</keyword>
<protein>
    <submittedName>
        <fullName evidence="2">Uncharacterized protein</fullName>
    </submittedName>
</protein>